<reference evidence="2 3" key="1">
    <citation type="submission" date="2020-08" db="EMBL/GenBank/DDBJ databases">
        <title>Genomic Encyclopedia of Type Strains, Phase IV (KMG-IV): sequencing the most valuable type-strain genomes for metagenomic binning, comparative biology and taxonomic classification.</title>
        <authorList>
            <person name="Goeker M."/>
        </authorList>
    </citation>
    <scope>NUCLEOTIDE SEQUENCE [LARGE SCALE GENOMIC DNA]</scope>
    <source>
        <strain evidence="2 3">DSM 103725</strain>
    </source>
</reference>
<gene>
    <name evidence="2" type="ORF">HNQ40_003355</name>
</gene>
<organism evidence="2 3">
    <name type="scientific">Algisphaera agarilytica</name>
    <dbReference type="NCBI Taxonomy" id="1385975"/>
    <lineage>
        <taxon>Bacteria</taxon>
        <taxon>Pseudomonadati</taxon>
        <taxon>Planctomycetota</taxon>
        <taxon>Phycisphaerae</taxon>
        <taxon>Phycisphaerales</taxon>
        <taxon>Phycisphaeraceae</taxon>
        <taxon>Algisphaera</taxon>
    </lineage>
</organism>
<comment type="caution">
    <text evidence="2">The sequence shown here is derived from an EMBL/GenBank/DDBJ whole genome shotgun (WGS) entry which is preliminary data.</text>
</comment>
<accession>A0A7X0LM36</accession>
<dbReference type="Pfam" id="PF01078">
    <property type="entry name" value="Mg_chelatase"/>
    <property type="match status" value="1"/>
</dbReference>
<proteinExistence type="predicted"/>
<sequence length="239" mass="25069">MSGNAGPTVFRQVCAMLAQVHSFVLQGIDPLACEVEVDVAESGFPKTTIVGLPDTAVKESIERVRSAIVNSGYPFPMARLLVNLAPADIAKSGPVYDLPIAVGLLLAAQVVQTQRHKRLLFAGELALDGRVRPINGVINLAILAKKLGVEGVVVPVDNAEEARAVDGIEVYPVDALSSVVGFLNGTFDIEPLGPVAVEHELARANAAIDFADVRGQEAVKRALTIAAAGGHNLMLLALI</sequence>
<dbReference type="AlphaFoldDB" id="A0A7X0LM36"/>
<dbReference type="Proteomes" id="UP000541810">
    <property type="component" value="Unassembled WGS sequence"/>
</dbReference>
<dbReference type="InterPro" id="IPR014721">
    <property type="entry name" value="Ribsml_uS5_D2-typ_fold_subgr"/>
</dbReference>
<evidence type="ECO:0000313" key="2">
    <source>
        <dbReference type="EMBL" id="MBB6431549.1"/>
    </source>
</evidence>
<dbReference type="InterPro" id="IPR020568">
    <property type="entry name" value="Ribosomal_Su5_D2-typ_SF"/>
</dbReference>
<dbReference type="Gene3D" id="3.30.230.10">
    <property type="match status" value="1"/>
</dbReference>
<protein>
    <submittedName>
        <fullName evidence="2">Putative ATPase with chaperone activity</fullName>
    </submittedName>
</protein>
<dbReference type="PANTHER" id="PTHR32039:SF7">
    <property type="entry name" value="COMPETENCE PROTEIN COMM"/>
    <property type="match status" value="1"/>
</dbReference>
<dbReference type="GO" id="GO:0005524">
    <property type="term" value="F:ATP binding"/>
    <property type="evidence" value="ECO:0007669"/>
    <property type="project" value="InterPro"/>
</dbReference>
<evidence type="ECO:0000259" key="1">
    <source>
        <dbReference type="Pfam" id="PF01078"/>
    </source>
</evidence>
<dbReference type="Pfam" id="PF13541">
    <property type="entry name" value="ChlI"/>
    <property type="match status" value="1"/>
</dbReference>
<dbReference type="SUPFAM" id="SSF54211">
    <property type="entry name" value="Ribosomal protein S5 domain 2-like"/>
    <property type="match status" value="1"/>
</dbReference>
<name>A0A7X0LM36_9BACT</name>
<dbReference type="PANTHER" id="PTHR32039">
    <property type="entry name" value="MAGNESIUM-CHELATASE SUBUNIT CHLI"/>
    <property type="match status" value="1"/>
</dbReference>
<feature type="domain" description="Magnesium chelatase ChlI-like catalytic" evidence="1">
    <location>
        <begin position="209"/>
        <end position="236"/>
    </location>
</feature>
<dbReference type="InterPro" id="IPR045006">
    <property type="entry name" value="CHLI-like"/>
</dbReference>
<evidence type="ECO:0000313" key="3">
    <source>
        <dbReference type="Proteomes" id="UP000541810"/>
    </source>
</evidence>
<dbReference type="InterPro" id="IPR000523">
    <property type="entry name" value="Mg_chelatse_chII-like_cat_dom"/>
</dbReference>
<dbReference type="EMBL" id="JACHGY010000001">
    <property type="protein sequence ID" value="MBB6431549.1"/>
    <property type="molecule type" value="Genomic_DNA"/>
</dbReference>
<dbReference type="RefSeq" id="WP_184679006.1">
    <property type="nucleotide sequence ID" value="NZ_JACHGY010000001.1"/>
</dbReference>
<keyword evidence="3" id="KW-1185">Reference proteome</keyword>